<dbReference type="EMBL" id="JAGQFT010000080">
    <property type="protein sequence ID" value="MBR0562880.1"/>
    <property type="molecule type" value="Genomic_DNA"/>
</dbReference>
<reference evidence="1" key="2">
    <citation type="submission" date="2021-04" db="EMBL/GenBank/DDBJ databases">
        <authorList>
            <person name="Karlyshev A.V."/>
        </authorList>
    </citation>
    <scope>NUCLEOTIDE SEQUENCE</scope>
    <source>
        <strain evidence="1">LMG 29479</strain>
    </source>
</reference>
<dbReference type="Proteomes" id="UP000675747">
    <property type="component" value="Unassembled WGS sequence"/>
</dbReference>
<reference evidence="2 3" key="1">
    <citation type="journal article" date="2021" name="Microbiol. Resour. Announc.">
        <title>Draft Genome Sequence of Coralloluteibacterium stylophorae LMG 29479T.</title>
        <authorList>
            <person name="Karlyshev A.V."/>
            <person name="Kudryashova E.B."/>
            <person name="Ariskina E.V."/>
            <person name="Conroy A.P."/>
            <person name="Abidueva E.Y."/>
        </authorList>
    </citation>
    <scope>NUCLEOTIDE SEQUENCE [LARGE SCALE GENOMIC DNA]</scope>
    <source>
        <strain evidence="2 3">LMG 29479</strain>
    </source>
</reference>
<protein>
    <submittedName>
        <fullName evidence="1">Uncharacterized protein</fullName>
    </submittedName>
</protein>
<evidence type="ECO:0000313" key="2">
    <source>
        <dbReference type="EMBL" id="MBS7457928.1"/>
    </source>
</evidence>
<gene>
    <name evidence="2" type="ORF">KB893_012385</name>
    <name evidence="1" type="ORF">KB893_10185</name>
</gene>
<dbReference type="RefSeq" id="WP_211926801.1">
    <property type="nucleotide sequence ID" value="NZ_JAGQFT020000008.1"/>
</dbReference>
<name>A0A8J8AYA5_9GAMM</name>
<comment type="caution">
    <text evidence="1">The sequence shown here is derived from an EMBL/GenBank/DDBJ whole genome shotgun (WGS) entry which is preliminary data.</text>
</comment>
<dbReference type="AlphaFoldDB" id="A0A8J8AYA5"/>
<organism evidence="1">
    <name type="scientific">Coralloluteibacterium stylophorae</name>
    <dbReference type="NCBI Taxonomy" id="1776034"/>
    <lineage>
        <taxon>Bacteria</taxon>
        <taxon>Pseudomonadati</taxon>
        <taxon>Pseudomonadota</taxon>
        <taxon>Gammaproteobacteria</taxon>
        <taxon>Lysobacterales</taxon>
        <taxon>Lysobacteraceae</taxon>
        <taxon>Coralloluteibacterium</taxon>
    </lineage>
</organism>
<proteinExistence type="predicted"/>
<accession>A0A8J8AYA5</accession>
<dbReference type="EMBL" id="JAGQFT020000008">
    <property type="protein sequence ID" value="MBS7457928.1"/>
    <property type="molecule type" value="Genomic_DNA"/>
</dbReference>
<keyword evidence="3" id="KW-1185">Reference proteome</keyword>
<evidence type="ECO:0000313" key="3">
    <source>
        <dbReference type="Proteomes" id="UP000675747"/>
    </source>
</evidence>
<evidence type="ECO:0000313" key="1">
    <source>
        <dbReference type="EMBL" id="MBR0562880.1"/>
    </source>
</evidence>
<sequence>MEHALTFANALFLALEANGHRVSLIDRYYGPARRLAFGTGEQPIQQKEHDPNDRSWAPKRLTVVHIDGQMVGLALVEVAVPTLLRYVGNSTYVRDIDYIAPKGRSRHATDTWTITRDCPTGKLRLVAYAPHCRVELAEHWQESGKSRLLARLPDIVAGIQAFGAKMPALVAQGDAQLECERRQYEVEQRQRAIREDRRRIEESTRQSQDQLDALIHHWAEIKARSEFLERLEKDIAGLPASERAPLLARLALARELIGPTDPMPHFRAWRTPAERYTPKHFEEGE</sequence>